<dbReference type="RefSeq" id="WP_048205296.1">
    <property type="nucleotide sequence ID" value="NZ_CP009518.1"/>
</dbReference>
<organism evidence="4 5">
    <name type="scientific">Methanococcoides methylutens MM1</name>
    <dbReference type="NCBI Taxonomy" id="1434104"/>
    <lineage>
        <taxon>Archaea</taxon>
        <taxon>Methanobacteriati</taxon>
        <taxon>Methanobacteriota</taxon>
        <taxon>Stenosarchaea group</taxon>
        <taxon>Methanomicrobia</taxon>
        <taxon>Methanosarcinales</taxon>
        <taxon>Methanosarcinaceae</taxon>
        <taxon>Methanococcoides</taxon>
    </lineage>
</organism>
<dbReference type="SMART" id="SM00079">
    <property type="entry name" value="PBPe"/>
    <property type="match status" value="1"/>
</dbReference>
<dbReference type="InterPro" id="IPR001638">
    <property type="entry name" value="Solute-binding_3/MltF_N"/>
</dbReference>
<dbReference type="Pfam" id="PF00497">
    <property type="entry name" value="SBP_bac_3"/>
    <property type="match status" value="1"/>
</dbReference>
<dbReference type="GeneID" id="24893649"/>
<feature type="domain" description="Ionotropic glutamate receptor C-terminal" evidence="3">
    <location>
        <begin position="37"/>
        <end position="258"/>
    </location>
</feature>
<dbReference type="KEGG" id="mmet:MCMEM_1112"/>
<keyword evidence="1" id="KW-0732">Signal</keyword>
<reference evidence="4 5" key="1">
    <citation type="submission" date="2014-07" db="EMBL/GenBank/DDBJ databases">
        <title>Methanogenic archaea and the global carbon cycle.</title>
        <authorList>
            <person name="Henriksen J.R."/>
            <person name="Luke J."/>
            <person name="Reinhart S."/>
            <person name="Benedict M.N."/>
            <person name="Youngblut N.D."/>
            <person name="Metcalf M.E."/>
            <person name="Whitaker R.J."/>
            <person name="Metcalf W.W."/>
        </authorList>
    </citation>
    <scope>NUCLEOTIDE SEQUENCE [LARGE SCALE GENOMIC DNA]</scope>
    <source>
        <strain evidence="4 5">MM1</strain>
    </source>
</reference>
<evidence type="ECO:0000259" key="2">
    <source>
        <dbReference type="SMART" id="SM00062"/>
    </source>
</evidence>
<dbReference type="GO" id="GO:0015276">
    <property type="term" value="F:ligand-gated monoatomic ion channel activity"/>
    <property type="evidence" value="ECO:0007669"/>
    <property type="project" value="InterPro"/>
</dbReference>
<dbReference type="GO" id="GO:0016020">
    <property type="term" value="C:membrane"/>
    <property type="evidence" value="ECO:0007669"/>
    <property type="project" value="InterPro"/>
</dbReference>
<name>A0A0E3X0C4_METMT</name>
<dbReference type="Gene3D" id="3.40.190.10">
    <property type="entry name" value="Periplasmic binding protein-like II"/>
    <property type="match status" value="2"/>
</dbReference>
<dbReference type="Proteomes" id="UP000033048">
    <property type="component" value="Chromosome"/>
</dbReference>
<dbReference type="PANTHER" id="PTHR35936:SF17">
    <property type="entry name" value="ARGININE-BINDING EXTRACELLULAR PROTEIN ARTP"/>
    <property type="match status" value="1"/>
</dbReference>
<evidence type="ECO:0000313" key="5">
    <source>
        <dbReference type="Proteomes" id="UP000033048"/>
    </source>
</evidence>
<evidence type="ECO:0000259" key="3">
    <source>
        <dbReference type="SMART" id="SM00079"/>
    </source>
</evidence>
<dbReference type="SMART" id="SM00062">
    <property type="entry name" value="PBPb"/>
    <property type="match status" value="1"/>
</dbReference>
<protein>
    <submittedName>
        <fullName evidence="4">Glutamine ABC transporter, periplasmic glutamine-binding protein</fullName>
    </submittedName>
</protein>
<accession>A0A0E3X0C4</accession>
<evidence type="ECO:0000256" key="1">
    <source>
        <dbReference type="ARBA" id="ARBA00022729"/>
    </source>
</evidence>
<dbReference type="EMBL" id="CP009518">
    <property type="protein sequence ID" value="AKB85165.1"/>
    <property type="molecule type" value="Genomic_DNA"/>
</dbReference>
<dbReference type="PANTHER" id="PTHR35936">
    <property type="entry name" value="MEMBRANE-BOUND LYTIC MUREIN TRANSGLYCOSYLASE F"/>
    <property type="match status" value="1"/>
</dbReference>
<dbReference type="InterPro" id="IPR001320">
    <property type="entry name" value="Iontro_rcpt_C"/>
</dbReference>
<sequence length="258" mass="27324">MNKLTAFVAVLMLVAVVAFSGCTDNTTAEGGEVETATFIVGTEPTFPPFEMTDESGAITGFDIELIKAIAEDQGFEVEIQSIGFDALIPAVQSGNIDIIASGMTITEAREEQVDFSAPYIDAGLAIAVAADNSDVNSVDDLQDLVASVQIGSTGHEKAQELLDAGVLSEVKTFNTVDVVMMELVNGGADVVINDLPVTQAYMVQQPGTIKIAGEKLESESYGFAVRSGNEELLTMIDAGLQNVIEDGTYDEIQSKYFS</sequence>
<dbReference type="AlphaFoldDB" id="A0A0E3X0C4"/>
<dbReference type="STRING" id="1434104.MCMEM_1112"/>
<dbReference type="HOGENOM" id="CLU_019602_18_2_2"/>
<evidence type="ECO:0000313" key="4">
    <source>
        <dbReference type="EMBL" id="AKB85165.1"/>
    </source>
</evidence>
<gene>
    <name evidence="4" type="ORF">MCMEM_1112</name>
</gene>
<keyword evidence="5" id="KW-1185">Reference proteome</keyword>
<feature type="domain" description="Solute-binding protein family 3/N-terminal" evidence="2">
    <location>
        <begin position="37"/>
        <end position="257"/>
    </location>
</feature>
<dbReference type="SUPFAM" id="SSF53850">
    <property type="entry name" value="Periplasmic binding protein-like II"/>
    <property type="match status" value="1"/>
</dbReference>
<dbReference type="CDD" id="cd13624">
    <property type="entry name" value="PBP2_Arg_Lys_His"/>
    <property type="match status" value="1"/>
</dbReference>
<dbReference type="OrthoDB" id="30671at2157"/>
<dbReference type="PATRIC" id="fig|1434104.5.peg.1216"/>
<dbReference type="PROSITE" id="PS51257">
    <property type="entry name" value="PROKAR_LIPOPROTEIN"/>
    <property type="match status" value="1"/>
</dbReference>
<proteinExistence type="predicted"/>